<gene>
    <name evidence="1" type="ORF">HMPREF9706_00643</name>
</gene>
<accession>K1LWH6</accession>
<dbReference type="PATRIC" id="fig|883111.3.peg.648"/>
<dbReference type="STRING" id="883111.HMPREF9706_00643"/>
<dbReference type="HOGENOM" id="CLU_1459255_0_0_9"/>
<evidence type="ECO:0000313" key="1">
    <source>
        <dbReference type="EMBL" id="EKB54453.1"/>
    </source>
</evidence>
<sequence length="185" mass="20759">MKDLSPIKHDEDLITSKYLNNNIAKIIGGGGNIVLNGDVFITNESEKKSIECGLTISQSLNLLRGKRIRVSVYVEVENAQSGRIGAEPGFKIRSSNRYFSAWLNADDYKGKNFKGVISKEYTIPDEPINEIVQSGIYNQIKADKSKVGNFKIEILDDISPTFNDLVKRLKYIDEKLDALERKGVM</sequence>
<evidence type="ECO:0000313" key="2">
    <source>
        <dbReference type="Proteomes" id="UP000004465"/>
    </source>
</evidence>
<reference evidence="1 2" key="1">
    <citation type="submission" date="2012-07" db="EMBL/GenBank/DDBJ databases">
        <title>The Genome Sequence of Facklamia hominis CCUG 36813.</title>
        <authorList>
            <consortium name="The Broad Institute Genome Sequencing Platform"/>
            <person name="Earl A."/>
            <person name="Ward D."/>
            <person name="Feldgarden M."/>
            <person name="Gevers D."/>
            <person name="Huys G."/>
            <person name="Walker B."/>
            <person name="Young S.K."/>
            <person name="Zeng Q."/>
            <person name="Gargeya S."/>
            <person name="Fitzgerald M."/>
            <person name="Haas B."/>
            <person name="Abouelleil A."/>
            <person name="Alvarado L."/>
            <person name="Arachchi H.M."/>
            <person name="Berlin A.M."/>
            <person name="Chapman S.B."/>
            <person name="Goldberg J."/>
            <person name="Griggs A."/>
            <person name="Gujja S."/>
            <person name="Hansen M."/>
            <person name="Howarth C."/>
            <person name="Imamovic A."/>
            <person name="Larimer J."/>
            <person name="McCowen C."/>
            <person name="Montmayeur A."/>
            <person name="Murphy C."/>
            <person name="Neiman D."/>
            <person name="Pearson M."/>
            <person name="Priest M."/>
            <person name="Roberts A."/>
            <person name="Saif S."/>
            <person name="Shea T."/>
            <person name="Sisk P."/>
            <person name="Sykes S."/>
            <person name="Wortman J."/>
            <person name="Nusbaum C."/>
            <person name="Birren B."/>
        </authorList>
    </citation>
    <scope>NUCLEOTIDE SEQUENCE [LARGE SCALE GENOMIC DNA]</scope>
    <source>
        <strain evidence="1 2">CCUG 36813</strain>
    </source>
</reference>
<dbReference type="EMBL" id="AGZD01000007">
    <property type="protein sequence ID" value="EKB54453.1"/>
    <property type="molecule type" value="Genomic_DNA"/>
</dbReference>
<protein>
    <submittedName>
        <fullName evidence="1">Uncharacterized protein</fullName>
    </submittedName>
</protein>
<dbReference type="AlphaFoldDB" id="K1LWH6"/>
<comment type="caution">
    <text evidence="1">The sequence shown here is derived from an EMBL/GenBank/DDBJ whole genome shotgun (WGS) entry which is preliminary data.</text>
</comment>
<dbReference type="Proteomes" id="UP000004465">
    <property type="component" value="Unassembled WGS sequence"/>
</dbReference>
<keyword evidence="2" id="KW-1185">Reference proteome</keyword>
<name>K1LWH6_9LACT</name>
<dbReference type="RefSeq" id="WP_006907962.1">
    <property type="nucleotide sequence ID" value="NZ_JH932292.1"/>
</dbReference>
<organism evidence="1 2">
    <name type="scientific">Facklamia hominis CCUG 36813</name>
    <dbReference type="NCBI Taxonomy" id="883111"/>
    <lineage>
        <taxon>Bacteria</taxon>
        <taxon>Bacillati</taxon>
        <taxon>Bacillota</taxon>
        <taxon>Bacilli</taxon>
        <taxon>Lactobacillales</taxon>
        <taxon>Aerococcaceae</taxon>
        <taxon>Facklamia</taxon>
    </lineage>
</organism>
<proteinExistence type="predicted"/>